<dbReference type="Pfam" id="PF01936">
    <property type="entry name" value="NYN"/>
    <property type="match status" value="1"/>
</dbReference>
<dbReference type="InterPro" id="IPR024768">
    <property type="entry name" value="Marf1"/>
</dbReference>
<feature type="domain" description="NYN" evidence="2">
    <location>
        <begin position="22"/>
        <end position="157"/>
    </location>
</feature>
<accession>A0A8H7PBL2</accession>
<dbReference type="EMBL" id="JADOXO010000003">
    <property type="protein sequence ID" value="KAF9821727.1"/>
    <property type="molecule type" value="Genomic_DNA"/>
</dbReference>
<reference evidence="3" key="2">
    <citation type="journal article" name="Front. Microbiol.">
        <title>Degradative Capacity of Two Strains of Rhodonia placenta: From Phenotype to Genotype.</title>
        <authorList>
            <person name="Kolle M."/>
            <person name="Horta M.A.C."/>
            <person name="Nowrousian M."/>
            <person name="Ohm R.A."/>
            <person name="Benz J.P."/>
            <person name="Pilgard A."/>
        </authorList>
    </citation>
    <scope>NUCLEOTIDE SEQUENCE</scope>
    <source>
        <strain evidence="3">FPRL280</strain>
    </source>
</reference>
<feature type="region of interest" description="Disordered" evidence="1">
    <location>
        <begin position="243"/>
        <end position="265"/>
    </location>
</feature>
<dbReference type="Gene3D" id="3.40.50.1010">
    <property type="entry name" value="5'-nuclease"/>
    <property type="match status" value="1"/>
</dbReference>
<dbReference type="GO" id="GO:0004540">
    <property type="term" value="F:RNA nuclease activity"/>
    <property type="evidence" value="ECO:0007669"/>
    <property type="project" value="InterPro"/>
</dbReference>
<evidence type="ECO:0000256" key="1">
    <source>
        <dbReference type="SAM" id="MobiDB-lite"/>
    </source>
</evidence>
<feature type="region of interest" description="Disordered" evidence="1">
    <location>
        <begin position="282"/>
        <end position="349"/>
    </location>
</feature>
<evidence type="ECO:0000259" key="2">
    <source>
        <dbReference type="Pfam" id="PF01936"/>
    </source>
</evidence>
<sequence>MVSFLTATLLRSTAGDREPSTDVENCAPTSSSPGYGVVDSILQIAHKYGSVKQFKAYLEISEQSSPNSSGRLRSELQSCGVSLTDCPHNGRKDVADKMMMVDMLTYAIDTTAPATLIVISGDRDFAYAISVLRCRRYRIVLVTPKSAHVSLRSRASMVVDWDAVKRSRRESPTPPISLSTDGTAIVNPLSRMPTESAVPPAIAKDTVQPRRSQRIAMRDTALIHCVDVPGLAVEITNQQAQTAQANGDLTNPGDMRGDHGQGVKQSGEAWRGFATFADSVDPTVQQPAESSLPQESLTSNTSAAPETADQHEPVGTSASDVGPSFQGSTMSITTSSVPNDPVPVSHTAPTPPSFIPLIRTLERFRKDGVDSPLCCLVPSLMVRNYPGAYALAGVSSWTQYVGSAVAAGIITIVGKVTKKRSRMSLKPSLGKTPAVLLSPTGPMECEAVVVDSNAVNIAHPYIHTEGLSAALTDTSPSTSNGSDGMHNDDCRVRSASPCNIRAANGDDSGQAAVSMMLSEPRHDPLPQEGRMTDMLPARTLPFAQAQDSSRDVCTLGASPRKLAIPAYYWSLMQILQKQLQAGVCCPKRDIVAQELEQRDCNVFALAGVTCWEEYAAAAAQDHVVQLGTWDGYAWITLDPAWYGRVPRAAR</sequence>
<dbReference type="GO" id="GO:0010468">
    <property type="term" value="P:regulation of gene expression"/>
    <property type="evidence" value="ECO:0007669"/>
    <property type="project" value="InterPro"/>
</dbReference>
<feature type="compositionally biased region" description="Polar residues" evidence="1">
    <location>
        <begin position="325"/>
        <end position="338"/>
    </location>
</feature>
<dbReference type="GO" id="GO:1905762">
    <property type="term" value="F:CCR4-NOT complex binding"/>
    <property type="evidence" value="ECO:0007669"/>
    <property type="project" value="TreeGrafter"/>
</dbReference>
<dbReference type="GO" id="GO:0005777">
    <property type="term" value="C:peroxisome"/>
    <property type="evidence" value="ECO:0007669"/>
    <property type="project" value="InterPro"/>
</dbReference>
<dbReference type="InterPro" id="IPR021139">
    <property type="entry name" value="NYN"/>
</dbReference>
<dbReference type="AlphaFoldDB" id="A0A8H7PBL2"/>
<dbReference type="Proteomes" id="UP000639403">
    <property type="component" value="Unassembled WGS sequence"/>
</dbReference>
<feature type="compositionally biased region" description="Polar residues" evidence="1">
    <location>
        <begin position="282"/>
        <end position="304"/>
    </location>
</feature>
<dbReference type="PANTHER" id="PTHR14379">
    <property type="entry name" value="LIMKAIN B LKAP"/>
    <property type="match status" value="1"/>
</dbReference>
<proteinExistence type="predicted"/>
<protein>
    <recommendedName>
        <fullName evidence="2">NYN domain-containing protein</fullName>
    </recommendedName>
</protein>
<dbReference type="CDD" id="cd10910">
    <property type="entry name" value="PIN_limkain_b1_N_like"/>
    <property type="match status" value="1"/>
</dbReference>
<dbReference type="PANTHER" id="PTHR14379:SF3">
    <property type="entry name" value="MEIOSIS REGULATOR AND MRNA STABILITY FACTOR 1"/>
    <property type="match status" value="1"/>
</dbReference>
<reference evidence="3" key="1">
    <citation type="submission" date="2020-11" db="EMBL/GenBank/DDBJ databases">
        <authorList>
            <person name="Koelle M."/>
            <person name="Horta M.A.C."/>
            <person name="Nowrousian M."/>
            <person name="Ohm R.A."/>
            <person name="Benz P."/>
            <person name="Pilgard A."/>
        </authorList>
    </citation>
    <scope>NUCLEOTIDE SEQUENCE</scope>
    <source>
        <strain evidence="3">FPRL280</strain>
    </source>
</reference>
<name>A0A8H7PBL2_9APHY</name>
<comment type="caution">
    <text evidence="3">The sequence shown here is derived from an EMBL/GenBank/DDBJ whole genome shotgun (WGS) entry which is preliminary data.</text>
</comment>
<evidence type="ECO:0000313" key="3">
    <source>
        <dbReference type="EMBL" id="KAF9821727.1"/>
    </source>
</evidence>
<evidence type="ECO:0000313" key="4">
    <source>
        <dbReference type="Proteomes" id="UP000639403"/>
    </source>
</evidence>
<gene>
    <name evidence="3" type="ORF">IEO21_00573</name>
</gene>
<organism evidence="3 4">
    <name type="scientific">Rhodonia placenta</name>
    <dbReference type="NCBI Taxonomy" id="104341"/>
    <lineage>
        <taxon>Eukaryota</taxon>
        <taxon>Fungi</taxon>
        <taxon>Dikarya</taxon>
        <taxon>Basidiomycota</taxon>
        <taxon>Agaricomycotina</taxon>
        <taxon>Agaricomycetes</taxon>
        <taxon>Polyporales</taxon>
        <taxon>Adustoporiaceae</taxon>
        <taxon>Rhodonia</taxon>
    </lineage>
</organism>